<organism evidence="8 9">
    <name type="scientific">Ranitomeya imitator</name>
    <name type="common">mimic poison frog</name>
    <dbReference type="NCBI Taxonomy" id="111125"/>
    <lineage>
        <taxon>Eukaryota</taxon>
        <taxon>Metazoa</taxon>
        <taxon>Chordata</taxon>
        <taxon>Craniata</taxon>
        <taxon>Vertebrata</taxon>
        <taxon>Euteleostomi</taxon>
        <taxon>Amphibia</taxon>
        <taxon>Batrachia</taxon>
        <taxon>Anura</taxon>
        <taxon>Neobatrachia</taxon>
        <taxon>Hyloidea</taxon>
        <taxon>Dendrobatidae</taxon>
        <taxon>Dendrobatinae</taxon>
        <taxon>Ranitomeya</taxon>
    </lineage>
</organism>
<keyword evidence="4 6" id="KW-1015">Disulfide bond</keyword>
<keyword evidence="5" id="KW-0325">Glycoprotein</keyword>
<dbReference type="Gene3D" id="2.10.70.10">
    <property type="entry name" value="Complement Module, domain 1"/>
    <property type="match status" value="2"/>
</dbReference>
<keyword evidence="9" id="KW-1185">Reference proteome</keyword>
<dbReference type="Pfam" id="PF00084">
    <property type="entry name" value="Sushi"/>
    <property type="match status" value="2"/>
</dbReference>
<name>A0ABN9L0V5_9NEOB</name>
<proteinExistence type="predicted"/>
<evidence type="ECO:0000259" key="7">
    <source>
        <dbReference type="PROSITE" id="PS50923"/>
    </source>
</evidence>
<evidence type="ECO:0000256" key="3">
    <source>
        <dbReference type="ARBA" id="ARBA00022737"/>
    </source>
</evidence>
<dbReference type="SUPFAM" id="SSF57535">
    <property type="entry name" value="Complement control module/SCR domain"/>
    <property type="match status" value="2"/>
</dbReference>
<gene>
    <name evidence="8" type="ORF">RIMI_LOCUS4229156</name>
</gene>
<evidence type="ECO:0000256" key="5">
    <source>
        <dbReference type="ARBA" id="ARBA00023180"/>
    </source>
</evidence>
<comment type="caution">
    <text evidence="6">Lacks conserved residue(s) required for the propagation of feature annotation.</text>
</comment>
<feature type="disulfide bond" evidence="6">
    <location>
        <begin position="51"/>
        <end position="78"/>
    </location>
</feature>
<reference evidence="8" key="1">
    <citation type="submission" date="2023-07" db="EMBL/GenBank/DDBJ databases">
        <authorList>
            <person name="Stuckert A."/>
        </authorList>
    </citation>
    <scope>NUCLEOTIDE SEQUENCE</scope>
</reference>
<evidence type="ECO:0000256" key="1">
    <source>
        <dbReference type="ARBA" id="ARBA00022659"/>
    </source>
</evidence>
<feature type="domain" description="Sushi" evidence="7">
    <location>
        <begin position="23"/>
        <end position="80"/>
    </location>
</feature>
<evidence type="ECO:0000313" key="8">
    <source>
        <dbReference type="EMBL" id="CAJ0930484.1"/>
    </source>
</evidence>
<protein>
    <recommendedName>
        <fullName evidence="7">Sushi domain-containing protein</fullName>
    </recommendedName>
</protein>
<dbReference type="PANTHER" id="PTHR46393:SF7">
    <property type="entry name" value="COMPLEMENT C2"/>
    <property type="match status" value="1"/>
</dbReference>
<dbReference type="PROSITE" id="PS50923">
    <property type="entry name" value="SUSHI"/>
    <property type="match status" value="2"/>
</dbReference>
<evidence type="ECO:0000256" key="6">
    <source>
        <dbReference type="PROSITE-ProRule" id="PRU00302"/>
    </source>
</evidence>
<comment type="caution">
    <text evidence="8">The sequence shown here is derived from an EMBL/GenBank/DDBJ whole genome shotgun (WGS) entry which is preliminary data.</text>
</comment>
<evidence type="ECO:0000256" key="4">
    <source>
        <dbReference type="ARBA" id="ARBA00023157"/>
    </source>
</evidence>
<dbReference type="SMART" id="SM00032">
    <property type="entry name" value="CCP"/>
    <property type="match status" value="2"/>
</dbReference>
<keyword evidence="3" id="KW-0677">Repeat</keyword>
<feature type="domain" description="Sushi" evidence="7">
    <location>
        <begin position="81"/>
        <end position="138"/>
    </location>
</feature>
<dbReference type="InterPro" id="IPR000436">
    <property type="entry name" value="Sushi_SCR_CCP_dom"/>
</dbReference>
<dbReference type="PANTHER" id="PTHR46393">
    <property type="entry name" value="SUSHI DOMAIN-CONTAINING PROTEIN"/>
    <property type="match status" value="1"/>
</dbReference>
<dbReference type="EMBL" id="CAUEEQ010006680">
    <property type="protein sequence ID" value="CAJ0930484.1"/>
    <property type="molecule type" value="Genomic_DNA"/>
</dbReference>
<dbReference type="InterPro" id="IPR035976">
    <property type="entry name" value="Sushi/SCR/CCP_sf"/>
</dbReference>
<feature type="disulfide bond" evidence="6">
    <location>
        <begin position="109"/>
        <end position="136"/>
    </location>
</feature>
<keyword evidence="2" id="KW-0732">Signal</keyword>
<dbReference type="CDD" id="cd00033">
    <property type="entry name" value="CCP"/>
    <property type="match status" value="2"/>
</dbReference>
<evidence type="ECO:0000256" key="2">
    <source>
        <dbReference type="ARBA" id="ARBA00022729"/>
    </source>
</evidence>
<sequence>GPIERVCEATKSWSGEEPQCKRISCNAPGQIENGLIKGKSYFFEDEIHYSCNQGFELHGPSHSICHVDKQWHPSLPTCVSIECGLYPSVPNAISIPMGNAYNDKLLFICNNGYHLIGTENITCLATGKWSQPLPQCIGR</sequence>
<feature type="non-terminal residue" evidence="8">
    <location>
        <position position="1"/>
    </location>
</feature>
<accession>A0ABN9L0V5</accession>
<evidence type="ECO:0000313" key="9">
    <source>
        <dbReference type="Proteomes" id="UP001176940"/>
    </source>
</evidence>
<keyword evidence="1 6" id="KW-0768">Sushi</keyword>
<dbReference type="Proteomes" id="UP001176940">
    <property type="component" value="Unassembled WGS sequence"/>
</dbReference>